<comment type="caution">
    <text evidence="3">The sequence shown here is derived from an EMBL/GenBank/DDBJ whole genome shotgun (WGS) entry which is preliminary data.</text>
</comment>
<keyword evidence="2" id="KW-0732">Signal</keyword>
<feature type="chain" id="PRO_5042035646" evidence="2">
    <location>
        <begin position="23"/>
        <end position="77"/>
    </location>
</feature>
<dbReference type="AlphaFoldDB" id="A0AAE0ST73"/>
<dbReference type="EMBL" id="JAEAOA010002351">
    <property type="protein sequence ID" value="KAK3597476.1"/>
    <property type="molecule type" value="Genomic_DNA"/>
</dbReference>
<accession>A0AAE0ST73</accession>
<keyword evidence="4" id="KW-1185">Reference proteome</keyword>
<feature type="transmembrane region" description="Helical" evidence="1">
    <location>
        <begin position="46"/>
        <end position="70"/>
    </location>
</feature>
<organism evidence="3 4">
    <name type="scientific">Potamilus streckersoni</name>
    <dbReference type="NCBI Taxonomy" id="2493646"/>
    <lineage>
        <taxon>Eukaryota</taxon>
        <taxon>Metazoa</taxon>
        <taxon>Spiralia</taxon>
        <taxon>Lophotrochozoa</taxon>
        <taxon>Mollusca</taxon>
        <taxon>Bivalvia</taxon>
        <taxon>Autobranchia</taxon>
        <taxon>Heteroconchia</taxon>
        <taxon>Palaeoheterodonta</taxon>
        <taxon>Unionida</taxon>
        <taxon>Unionoidea</taxon>
        <taxon>Unionidae</taxon>
        <taxon>Ambleminae</taxon>
        <taxon>Lampsilini</taxon>
        <taxon>Potamilus</taxon>
    </lineage>
</organism>
<keyword evidence="1" id="KW-0472">Membrane</keyword>
<evidence type="ECO:0000313" key="4">
    <source>
        <dbReference type="Proteomes" id="UP001195483"/>
    </source>
</evidence>
<evidence type="ECO:0000256" key="2">
    <source>
        <dbReference type="SAM" id="SignalP"/>
    </source>
</evidence>
<reference evidence="3" key="1">
    <citation type="journal article" date="2021" name="Genome Biol. Evol.">
        <title>A High-Quality Reference Genome for a Parasitic Bivalve with Doubly Uniparental Inheritance (Bivalvia: Unionida).</title>
        <authorList>
            <person name="Smith C.H."/>
        </authorList>
    </citation>
    <scope>NUCLEOTIDE SEQUENCE</scope>
    <source>
        <strain evidence="3">CHS0354</strain>
    </source>
</reference>
<feature type="signal peptide" evidence="2">
    <location>
        <begin position="1"/>
        <end position="22"/>
    </location>
</feature>
<protein>
    <submittedName>
        <fullName evidence="3">Uncharacterized protein</fullName>
    </submittedName>
</protein>
<evidence type="ECO:0000256" key="1">
    <source>
        <dbReference type="SAM" id="Phobius"/>
    </source>
</evidence>
<reference evidence="3" key="3">
    <citation type="submission" date="2023-05" db="EMBL/GenBank/DDBJ databases">
        <authorList>
            <person name="Smith C.H."/>
        </authorList>
    </citation>
    <scope>NUCLEOTIDE SEQUENCE</scope>
    <source>
        <strain evidence="3">CHS0354</strain>
        <tissue evidence="3">Mantle</tissue>
    </source>
</reference>
<gene>
    <name evidence="3" type="ORF">CHS0354_041896</name>
</gene>
<keyword evidence="1" id="KW-1133">Transmembrane helix</keyword>
<reference evidence="3" key="2">
    <citation type="journal article" date="2021" name="Genome Biol. Evol.">
        <title>Developing a high-quality reference genome for a parasitic bivalve with doubly uniparental inheritance (Bivalvia: Unionida).</title>
        <authorList>
            <person name="Smith C.H."/>
        </authorList>
    </citation>
    <scope>NUCLEOTIDE SEQUENCE</scope>
    <source>
        <strain evidence="3">CHS0354</strain>
        <tissue evidence="3">Mantle</tissue>
    </source>
</reference>
<dbReference type="Proteomes" id="UP001195483">
    <property type="component" value="Unassembled WGS sequence"/>
</dbReference>
<proteinExistence type="predicted"/>
<evidence type="ECO:0000313" key="3">
    <source>
        <dbReference type="EMBL" id="KAK3597476.1"/>
    </source>
</evidence>
<keyword evidence="1" id="KW-0812">Transmembrane</keyword>
<sequence>MIMRCVIISILASLALVDVGYAMYNTGYPGYIPKGIGHAGYGGYSGFGFGGGYGSIIMIIILLVVILPLLGSISQRN</sequence>
<name>A0AAE0ST73_9BIVA</name>